<proteinExistence type="inferred from homology"/>
<evidence type="ECO:0000256" key="3">
    <source>
        <dbReference type="ARBA" id="ARBA00022691"/>
    </source>
</evidence>
<feature type="region of interest" description="Disordered" evidence="6">
    <location>
        <begin position="132"/>
        <end position="158"/>
    </location>
</feature>
<organism evidence="8 9">
    <name type="scientific">Trypanosoma equiperdum</name>
    <dbReference type="NCBI Taxonomy" id="5694"/>
    <lineage>
        <taxon>Eukaryota</taxon>
        <taxon>Discoba</taxon>
        <taxon>Euglenozoa</taxon>
        <taxon>Kinetoplastea</taxon>
        <taxon>Metakinetoplastina</taxon>
        <taxon>Trypanosomatida</taxon>
        <taxon>Trypanosomatidae</taxon>
        <taxon>Trypanosoma</taxon>
    </lineage>
</organism>
<feature type="active site" description="Nucleophile" evidence="5">
    <location>
        <position position="457"/>
    </location>
</feature>
<evidence type="ECO:0000313" key="9">
    <source>
        <dbReference type="Proteomes" id="UP000195570"/>
    </source>
</evidence>
<dbReference type="InterPro" id="IPR029063">
    <property type="entry name" value="SAM-dependent_MTases_sf"/>
</dbReference>
<comment type="caution">
    <text evidence="5">Lacks conserved residue(s) required for the propagation of feature annotation.</text>
</comment>
<name>A0A1G4IDG1_TRYEQ</name>
<comment type="similarity">
    <text evidence="5">Belongs to the class I-like SAM-binding methyltransferase superfamily. RsmB/NOP family.</text>
</comment>
<dbReference type="SUPFAM" id="SSF53335">
    <property type="entry name" value="S-adenosyl-L-methionine-dependent methyltransferases"/>
    <property type="match status" value="1"/>
</dbReference>
<keyword evidence="4 5" id="KW-0694">RNA-binding</keyword>
<evidence type="ECO:0000256" key="2">
    <source>
        <dbReference type="ARBA" id="ARBA00022679"/>
    </source>
</evidence>
<dbReference type="GO" id="GO:0008173">
    <property type="term" value="F:RNA methyltransferase activity"/>
    <property type="evidence" value="ECO:0007669"/>
    <property type="project" value="InterPro"/>
</dbReference>
<feature type="binding site" evidence="5">
    <location>
        <position position="404"/>
    </location>
    <ligand>
        <name>S-adenosyl-L-methionine</name>
        <dbReference type="ChEBI" id="CHEBI:59789"/>
    </ligand>
</feature>
<keyword evidence="1 5" id="KW-0489">Methyltransferase</keyword>
<dbReference type="RefSeq" id="XP_067081159.1">
    <property type="nucleotide sequence ID" value="XM_067225058.1"/>
</dbReference>
<evidence type="ECO:0000256" key="6">
    <source>
        <dbReference type="SAM" id="MobiDB-lite"/>
    </source>
</evidence>
<dbReference type="GeneID" id="92375838"/>
<keyword evidence="3 5" id="KW-0949">S-adenosyl-L-methionine</keyword>
<dbReference type="Gene3D" id="3.40.50.150">
    <property type="entry name" value="Vaccinia Virus protein VP39"/>
    <property type="match status" value="1"/>
</dbReference>
<evidence type="ECO:0000256" key="5">
    <source>
        <dbReference type="PROSITE-ProRule" id="PRU01023"/>
    </source>
</evidence>
<keyword evidence="9" id="KW-1185">Reference proteome</keyword>
<dbReference type="InterPro" id="IPR001678">
    <property type="entry name" value="MeTrfase_RsmB-F_NOP2_dom"/>
</dbReference>
<reference evidence="8" key="1">
    <citation type="submission" date="2016-09" db="EMBL/GenBank/DDBJ databases">
        <authorList>
            <person name="Hebert L."/>
            <person name="Moumen B."/>
        </authorList>
    </citation>
    <scope>NUCLEOTIDE SEQUENCE [LARGE SCALE GENOMIC DNA]</scope>
    <source>
        <strain evidence="8">OVI</strain>
    </source>
</reference>
<dbReference type="PANTHER" id="PTHR22808">
    <property type="entry name" value="NCL1 YEAST -RELATED NOL1/NOP2/FMU SUN DOMAIN-CONTAINING"/>
    <property type="match status" value="1"/>
</dbReference>
<dbReference type="PRINTS" id="PR02008">
    <property type="entry name" value="RCMTFAMILY"/>
</dbReference>
<dbReference type="PROSITE" id="PS51686">
    <property type="entry name" value="SAM_MT_RSMB_NOP"/>
    <property type="match status" value="1"/>
</dbReference>
<dbReference type="EMBL" id="CZPT02001412">
    <property type="protein sequence ID" value="SCU70325.1"/>
    <property type="molecule type" value="Genomic_DNA"/>
</dbReference>
<gene>
    <name evidence="8" type="ORF">TEOVI_000189800</name>
</gene>
<protein>
    <submittedName>
        <fullName evidence="8">NOL1/NOP2/sun family, putative</fullName>
    </submittedName>
</protein>
<dbReference type="Proteomes" id="UP000195570">
    <property type="component" value="Unassembled WGS sequence"/>
</dbReference>
<accession>A0A1G4IDG1</accession>
<dbReference type="InterPro" id="IPR023267">
    <property type="entry name" value="RCMT"/>
</dbReference>
<dbReference type="VEuPathDB" id="TriTrypDB:TEOVI_000189800"/>
<evidence type="ECO:0000256" key="1">
    <source>
        <dbReference type="ARBA" id="ARBA00022603"/>
    </source>
</evidence>
<evidence type="ECO:0000313" key="8">
    <source>
        <dbReference type="EMBL" id="SCU70325.1"/>
    </source>
</evidence>
<feature type="domain" description="SAM-dependent MTase RsmB/NOP-type" evidence="7">
    <location>
        <begin position="216"/>
        <end position="570"/>
    </location>
</feature>
<dbReference type="AlphaFoldDB" id="A0A1G4IDG1"/>
<keyword evidence="2 5" id="KW-0808">Transferase</keyword>
<dbReference type="GO" id="GO:0003723">
    <property type="term" value="F:RNA binding"/>
    <property type="evidence" value="ECO:0007669"/>
    <property type="project" value="UniProtKB-UniRule"/>
</dbReference>
<comment type="caution">
    <text evidence="8">The sequence shown here is derived from an EMBL/GenBank/DDBJ whole genome shotgun (WGS) entry which is preliminary data.</text>
</comment>
<evidence type="ECO:0000256" key="4">
    <source>
        <dbReference type="ARBA" id="ARBA00022884"/>
    </source>
</evidence>
<evidence type="ECO:0000259" key="7">
    <source>
        <dbReference type="PROSITE" id="PS51686"/>
    </source>
</evidence>
<dbReference type="InterPro" id="IPR049560">
    <property type="entry name" value="MeTrfase_RsmB-F_NOP2_cat"/>
</dbReference>
<dbReference type="GO" id="GO:0001510">
    <property type="term" value="P:RNA methylation"/>
    <property type="evidence" value="ECO:0007669"/>
    <property type="project" value="InterPro"/>
</dbReference>
<dbReference type="PANTHER" id="PTHR22808:SF7">
    <property type="entry name" value="SAM-DEPENDENT MTASE RSMB_NOP-TYPE DOMAIN-CONTAINING PROTEIN"/>
    <property type="match status" value="1"/>
</dbReference>
<feature type="binding site" evidence="5">
    <location>
        <position position="356"/>
    </location>
    <ligand>
        <name>S-adenosyl-L-methionine</name>
        <dbReference type="ChEBI" id="CHEBI:59789"/>
    </ligand>
</feature>
<dbReference type="Pfam" id="PF01189">
    <property type="entry name" value="Methyltr_RsmB-F"/>
    <property type="match status" value="1"/>
</dbReference>
<sequence length="935" mass="102702">MRHCHIFRYDSFRSVRNDIGHLFSPFKDAKSLQEAMRRHIIKVPSRYADTPRQRMSWFRGSISLILSEAARRGSHAVSRATMELLVEQSEQLQLRVVDPMWVKNAFATCTNADEMRVIEQIIQKFHDKQCTDGETKRGLSQQHQKDGAPLPPALSNSTGGFDSAEGSVSLLGDYSGFALESLSRQRVSSVTAPNTSFSGYFIRQGLVADEAELMELFRAMIGRRPAAFRVHTSQMYGAATAEIISGRPGIEPLHWLPKECAAFVMHDSPNVPHSVLLANRQLLHTLASEHLISFQSTSSMLPVLLLDPRPGDAVLDLCASPGNKTSLVLDYVSSLRSTSLPSSNPHFHHGCIVANDVSPPRSRQLAQRLRNSSPTVAVTQFHGQSLPLETGASGGNKYNKILVDAPCSGEGRMQRDAMSWRMWHPLRGLQFMQTQLRLLRRAVNLCSVGGHIVYSTCTLNPLEDEAVIAAVLRDGAVELVEPPRELREKSGWRFSRGLRRWVVPSRAGGFLNTLAEAEAKGEGNPTTLTDLFPYEGNEKIQSALESCCLRVMPHCNGGAEGFFVALLRKLPVNLNQLSPTNHASRYGTVKVEGTEDPVRGNSSTGALTCGSVLHTYGVAKLAAGNMLLQRLLGGFFSNNTCQLEFFFSKCNLCAAWKEGHGLIILSNATWSHLDATPSSFCSKSELLELGTTVIEAETGNLTAVGAYLLRPYATSRVLKLPLLQLQWLLSNQVLKINEHQMDPTVLARRLVAGVGGTSSDINMQQHQLTVPWVRDIMNVVGKQEGNFIVCYSPSSGDVCDSGSFHKSNDACGLLSISIPVIVRRTPSVELHLSLFHDARQLCRAVIGRVLSHRKRADSPDGEKSALQLGSRFNVSATLGITDLEGRRLTPQGQKRKLYSPNLSIYPVTGSGMVASTAIEGNSEGDRTKEKDYFIL</sequence>